<name>A0ABQ5C3R6_9ASTR</name>
<comment type="caution">
    <text evidence="2">The sequence shown here is derived from an EMBL/GenBank/DDBJ whole genome shotgun (WGS) entry which is preliminary data.</text>
</comment>
<keyword evidence="3" id="KW-1185">Reference proteome</keyword>
<dbReference type="InterPro" id="IPR056924">
    <property type="entry name" value="SH3_Tf2-1"/>
</dbReference>
<dbReference type="Pfam" id="PF24626">
    <property type="entry name" value="SH3_Tf2-1"/>
    <property type="match status" value="1"/>
</dbReference>
<dbReference type="EMBL" id="BQNB010013741">
    <property type="protein sequence ID" value="GJT19734.1"/>
    <property type="molecule type" value="Genomic_DNA"/>
</dbReference>
<proteinExistence type="predicted"/>
<organism evidence="2 3">
    <name type="scientific">Tanacetum coccineum</name>
    <dbReference type="NCBI Taxonomy" id="301880"/>
    <lineage>
        <taxon>Eukaryota</taxon>
        <taxon>Viridiplantae</taxon>
        <taxon>Streptophyta</taxon>
        <taxon>Embryophyta</taxon>
        <taxon>Tracheophyta</taxon>
        <taxon>Spermatophyta</taxon>
        <taxon>Magnoliopsida</taxon>
        <taxon>eudicotyledons</taxon>
        <taxon>Gunneridae</taxon>
        <taxon>Pentapetalae</taxon>
        <taxon>asterids</taxon>
        <taxon>campanulids</taxon>
        <taxon>Asterales</taxon>
        <taxon>Asteraceae</taxon>
        <taxon>Asteroideae</taxon>
        <taxon>Anthemideae</taxon>
        <taxon>Anthemidinae</taxon>
        <taxon>Tanacetum</taxon>
    </lineage>
</organism>
<dbReference type="GO" id="GO:0003964">
    <property type="term" value="F:RNA-directed DNA polymerase activity"/>
    <property type="evidence" value="ECO:0007669"/>
    <property type="project" value="UniProtKB-KW"/>
</dbReference>
<evidence type="ECO:0000313" key="2">
    <source>
        <dbReference type="EMBL" id="GJT19734.1"/>
    </source>
</evidence>
<keyword evidence="2" id="KW-0808">Transferase</keyword>
<evidence type="ECO:0000313" key="3">
    <source>
        <dbReference type="Proteomes" id="UP001151760"/>
    </source>
</evidence>
<protein>
    <submittedName>
        <fullName evidence="2">Reverse transcriptase domain-containing protein</fullName>
    </submittedName>
</protein>
<reference evidence="2" key="1">
    <citation type="journal article" date="2022" name="Int. J. Mol. Sci.">
        <title>Draft Genome of Tanacetum Coccineum: Genomic Comparison of Closely Related Tanacetum-Family Plants.</title>
        <authorList>
            <person name="Yamashiro T."/>
            <person name="Shiraishi A."/>
            <person name="Nakayama K."/>
            <person name="Satake H."/>
        </authorList>
    </citation>
    <scope>NUCLEOTIDE SEQUENCE</scope>
</reference>
<sequence>MSTAYHLQTDGQSERTIQTVEDMLRACVINFGGSRDVHLLLAVVEEGQLIRPEIVQETIEKISQIKDRLKAARDHQKGYASKRRKPLEFSVGDHVLLKVSPWKGVVRFGKKGKLASRYVGPFEITERIGPVAYRLRLPQDLSSFHDTFHVSNLKKCLADPTLKIPLEEIQVDNKLNFVKEPVEILEREIKKLKRSRIPIVKVRWNLK</sequence>
<keyword evidence="2" id="KW-0695">RNA-directed DNA polymerase</keyword>
<reference evidence="2" key="2">
    <citation type="submission" date="2022-01" db="EMBL/GenBank/DDBJ databases">
        <authorList>
            <person name="Yamashiro T."/>
            <person name="Shiraishi A."/>
            <person name="Satake H."/>
            <person name="Nakayama K."/>
        </authorList>
    </citation>
    <scope>NUCLEOTIDE SEQUENCE</scope>
</reference>
<dbReference type="PANTHER" id="PTHR46148">
    <property type="entry name" value="CHROMO DOMAIN-CONTAINING PROTEIN"/>
    <property type="match status" value="1"/>
</dbReference>
<evidence type="ECO:0000259" key="1">
    <source>
        <dbReference type="Pfam" id="PF24626"/>
    </source>
</evidence>
<accession>A0ABQ5C3R6</accession>
<gene>
    <name evidence="2" type="ORF">Tco_0878440</name>
</gene>
<feature type="domain" description="Tf2-1-like SH3-like" evidence="1">
    <location>
        <begin position="92"/>
        <end position="156"/>
    </location>
</feature>
<dbReference type="PANTHER" id="PTHR46148:SF59">
    <property type="entry name" value="NUCLEOTIDYLTRANSFERASE, RIBONUCLEASE H"/>
    <property type="match status" value="1"/>
</dbReference>
<dbReference type="Proteomes" id="UP001151760">
    <property type="component" value="Unassembled WGS sequence"/>
</dbReference>
<keyword evidence="2" id="KW-0548">Nucleotidyltransferase</keyword>